<dbReference type="EMBL" id="AP035768">
    <property type="protein sequence ID" value="BFO21713.1"/>
    <property type="molecule type" value="Genomic_DNA"/>
</dbReference>
<reference evidence="6" key="2">
    <citation type="submission" date="2024-07" db="EMBL/GenBank/DDBJ databases">
        <title>Streptomyces haneummycinica sp. nov., a new antibiotic-producing actinobacterium isolated from marine sediment.</title>
        <authorList>
            <person name="Uemura M."/>
            <person name="Hamada M."/>
            <person name="Hirano S."/>
            <person name="Kobayashi K."/>
            <person name="Ohshiro T."/>
            <person name="Kobayashi T."/>
            <person name="Terahara T."/>
        </authorList>
    </citation>
    <scope>NUCLEOTIDE SEQUENCE</scope>
    <source>
        <strain evidence="6">KM77-8</strain>
    </source>
</reference>
<dbReference type="Gene3D" id="3.90.220.20">
    <property type="entry name" value="DNA methylase specificity domains"/>
    <property type="match status" value="2"/>
</dbReference>
<evidence type="ECO:0000259" key="5">
    <source>
        <dbReference type="Pfam" id="PF01420"/>
    </source>
</evidence>
<feature type="coiled-coil region" evidence="4">
    <location>
        <begin position="369"/>
        <end position="396"/>
    </location>
</feature>
<keyword evidence="2" id="KW-0680">Restriction system</keyword>
<feature type="domain" description="Type I restriction modification DNA specificity" evidence="5">
    <location>
        <begin position="11"/>
        <end position="183"/>
    </location>
</feature>
<dbReference type="InterPro" id="IPR044946">
    <property type="entry name" value="Restrct_endonuc_typeI_TRD_sf"/>
</dbReference>
<sequence length="409" mass="45397">MRDSAEIQWTEVRNVGDVRMGKQLSPAARDAPGQFPYLRVANVHLGRINYADVNTMGFTGTERETYGLKPGDILLNEGQSLELVGRSAIYDGVEGEFCFQNTLIRFRPGADVLPAYAQVVFERWLATGVFASIAKQTTSIAHLGGDRFAALLFPLIPVVAQRRIVEVLTSVTELERGIEASITKLRNVRQGALLTSMGSVPSGRPSAGWARVPLKDIVPSAEYGISEALDRDARGVPVLRMNNIQSARIDADELRYCPVPVPSKLFLRRGDVLFNRTNSMEHIGKAAMWRDELPSATFASYLVRLIPDLQRVTPEYLVEWLMHPLVRQRVRSISTVAVQQVNVNPSRLRELEIDLPVDLAEQRRIVATLEACDEQIGREEEELSKLRELKQGLVDDLLSGRVTASGVAA</sequence>
<reference evidence="6" key="1">
    <citation type="submission" date="2024-06" db="EMBL/GenBank/DDBJ databases">
        <authorList>
            <consortium name="consrtm"/>
            <person name="Uemura M."/>
            <person name="Terahara T."/>
        </authorList>
    </citation>
    <scope>NUCLEOTIDE SEQUENCE</scope>
    <source>
        <strain evidence="6">KM77-8</strain>
    </source>
</reference>
<dbReference type="InterPro" id="IPR052021">
    <property type="entry name" value="Type-I_RS_S_subunit"/>
</dbReference>
<proteinExistence type="inferred from homology"/>
<name>A0AAT9HVR2_9ACTN</name>
<dbReference type="GO" id="GO:0003677">
    <property type="term" value="F:DNA binding"/>
    <property type="evidence" value="ECO:0007669"/>
    <property type="project" value="UniProtKB-KW"/>
</dbReference>
<evidence type="ECO:0000256" key="4">
    <source>
        <dbReference type="SAM" id="Coils"/>
    </source>
</evidence>
<feature type="domain" description="Type I restriction modification DNA specificity" evidence="5">
    <location>
        <begin position="208"/>
        <end position="386"/>
    </location>
</feature>
<keyword evidence="3" id="KW-0238">DNA-binding</keyword>
<dbReference type="PANTHER" id="PTHR30408:SF12">
    <property type="entry name" value="TYPE I RESTRICTION ENZYME MJAVIII SPECIFICITY SUBUNIT"/>
    <property type="match status" value="1"/>
</dbReference>
<dbReference type="GO" id="GO:0009307">
    <property type="term" value="P:DNA restriction-modification system"/>
    <property type="evidence" value="ECO:0007669"/>
    <property type="project" value="UniProtKB-KW"/>
</dbReference>
<accession>A0AAT9HVR2</accession>
<evidence type="ECO:0000256" key="1">
    <source>
        <dbReference type="ARBA" id="ARBA00010923"/>
    </source>
</evidence>
<dbReference type="CDD" id="cd17524">
    <property type="entry name" value="RMtype1_S_EcoUTORF5051P-TRD2-CR2_like"/>
    <property type="match status" value="1"/>
</dbReference>
<dbReference type="SUPFAM" id="SSF116734">
    <property type="entry name" value="DNA methylase specificity domain"/>
    <property type="match status" value="2"/>
</dbReference>
<dbReference type="InterPro" id="IPR000055">
    <property type="entry name" value="Restrct_endonuc_typeI_TRD"/>
</dbReference>
<organism evidence="6">
    <name type="scientific">Streptomyces haneummycinicus</name>
    <dbReference type="NCBI Taxonomy" id="3074435"/>
    <lineage>
        <taxon>Bacteria</taxon>
        <taxon>Bacillati</taxon>
        <taxon>Actinomycetota</taxon>
        <taxon>Actinomycetes</taxon>
        <taxon>Kitasatosporales</taxon>
        <taxon>Streptomycetaceae</taxon>
        <taxon>Streptomyces</taxon>
    </lineage>
</organism>
<evidence type="ECO:0000256" key="2">
    <source>
        <dbReference type="ARBA" id="ARBA00022747"/>
    </source>
</evidence>
<dbReference type="REBASE" id="845440">
    <property type="entry name" value="S.SspKM778ORF81030P"/>
</dbReference>
<evidence type="ECO:0000256" key="3">
    <source>
        <dbReference type="ARBA" id="ARBA00023125"/>
    </source>
</evidence>
<dbReference type="PANTHER" id="PTHR30408">
    <property type="entry name" value="TYPE-1 RESTRICTION ENZYME ECOKI SPECIFICITY PROTEIN"/>
    <property type="match status" value="1"/>
</dbReference>
<comment type="similarity">
    <text evidence="1">Belongs to the type-I restriction system S methylase family.</text>
</comment>
<evidence type="ECO:0000313" key="6">
    <source>
        <dbReference type="EMBL" id="BFO21713.1"/>
    </source>
</evidence>
<gene>
    <name evidence="6" type="ORF">SHKM778_81010</name>
</gene>
<protein>
    <recommendedName>
        <fullName evidence="5">Type I restriction modification DNA specificity domain-containing protein</fullName>
    </recommendedName>
</protein>
<dbReference type="CDD" id="cd17253">
    <property type="entry name" value="RMtype1_S_Eco933I-TRD2-CR2_like"/>
    <property type="match status" value="1"/>
</dbReference>
<dbReference type="AlphaFoldDB" id="A0AAT9HVR2"/>
<dbReference type="Pfam" id="PF01420">
    <property type="entry name" value="Methylase_S"/>
    <property type="match status" value="2"/>
</dbReference>
<keyword evidence="4" id="KW-0175">Coiled coil</keyword>